<evidence type="ECO:0008006" key="3">
    <source>
        <dbReference type="Google" id="ProtNLM"/>
    </source>
</evidence>
<gene>
    <name evidence="1" type="ORF">AR1Y2_2608</name>
</gene>
<dbReference type="Proteomes" id="UP000298653">
    <property type="component" value="Chromosome"/>
</dbReference>
<reference evidence="1 2" key="1">
    <citation type="submission" date="2019-05" db="EMBL/GenBank/DDBJ databases">
        <title>Complete genome sequencing of Anaerostipes rhamnosivorans.</title>
        <authorList>
            <person name="Bui T.P.N."/>
            <person name="de Vos W.M."/>
        </authorList>
    </citation>
    <scope>NUCLEOTIDE SEQUENCE [LARGE SCALE GENOMIC DNA]</scope>
    <source>
        <strain evidence="1 2">1y2</strain>
    </source>
</reference>
<proteinExistence type="predicted"/>
<dbReference type="EMBL" id="CP040058">
    <property type="protein sequence ID" value="QCP36062.1"/>
    <property type="molecule type" value="Genomic_DNA"/>
</dbReference>
<protein>
    <recommendedName>
        <fullName evidence="3">Lipoprotein</fullName>
    </recommendedName>
</protein>
<dbReference type="RefSeq" id="WP_137329344.1">
    <property type="nucleotide sequence ID" value="NZ_CP040058.1"/>
</dbReference>
<keyword evidence="2" id="KW-1185">Reference proteome</keyword>
<dbReference type="OrthoDB" id="2054615at2"/>
<evidence type="ECO:0000313" key="2">
    <source>
        <dbReference type="Proteomes" id="UP000298653"/>
    </source>
</evidence>
<name>A0A4P8IDZ5_9FIRM</name>
<dbReference type="PROSITE" id="PS51257">
    <property type="entry name" value="PROKAR_LIPOPROTEIN"/>
    <property type="match status" value="1"/>
</dbReference>
<dbReference type="AlphaFoldDB" id="A0A4P8IDZ5"/>
<sequence>MRKIVFNKKFLAAVGIVLAVGGCFFVKGKMNTKAADDSIFVQNMSVQFKQCEGTSKEILEEDIDENISEEIMALEEKGHTYEIGEELTAQNGYFIPVIKQIEDETAYEAIGGFTVKKKNYVVKVKSDQKITESDVETALEAVKEQLN</sequence>
<accession>A0A4P8IDZ5</accession>
<dbReference type="KEGG" id="arf:AR1Y2_2608"/>
<organism evidence="1 2">
    <name type="scientific">Anaerostipes rhamnosivorans</name>
    <dbReference type="NCBI Taxonomy" id="1229621"/>
    <lineage>
        <taxon>Bacteria</taxon>
        <taxon>Bacillati</taxon>
        <taxon>Bacillota</taxon>
        <taxon>Clostridia</taxon>
        <taxon>Lachnospirales</taxon>
        <taxon>Lachnospiraceae</taxon>
        <taxon>Anaerostipes</taxon>
    </lineage>
</organism>
<evidence type="ECO:0000313" key="1">
    <source>
        <dbReference type="EMBL" id="QCP36062.1"/>
    </source>
</evidence>